<gene>
    <name evidence="1" type="ORF">DJ93_5739</name>
</gene>
<sequence length="42" mass="4917">MKEMILFSTGSYFEKSARFFRFWGVYFSEVDGCVSGPHLVLF</sequence>
<organism evidence="1 2">
    <name type="scientific">Bacillus clarus</name>
    <dbReference type="NCBI Taxonomy" id="2338372"/>
    <lineage>
        <taxon>Bacteria</taxon>
        <taxon>Bacillati</taxon>
        <taxon>Bacillota</taxon>
        <taxon>Bacilli</taxon>
        <taxon>Bacillales</taxon>
        <taxon>Bacillaceae</taxon>
        <taxon>Bacillus</taxon>
        <taxon>Bacillus cereus group</taxon>
    </lineage>
</organism>
<comment type="caution">
    <text evidence="1">The sequence shown here is derived from an EMBL/GenBank/DDBJ whole genome shotgun (WGS) entry which is preliminary data.</text>
</comment>
<dbReference type="PATRIC" id="fig|1405.8.peg.5929"/>
<evidence type="ECO:0000313" key="1">
    <source>
        <dbReference type="EMBL" id="KFM95182.1"/>
    </source>
</evidence>
<dbReference type="Proteomes" id="UP000029389">
    <property type="component" value="Unassembled WGS sequence"/>
</dbReference>
<reference evidence="1 2" key="1">
    <citation type="submission" date="2014-04" db="EMBL/GenBank/DDBJ databases">
        <authorList>
            <person name="Bishop-Lilly K.A."/>
            <person name="Broomall S.M."/>
            <person name="Chain P.S."/>
            <person name="Chertkov O."/>
            <person name="Coyne S.R."/>
            <person name="Daligault H.E."/>
            <person name="Davenport K.W."/>
            <person name="Erkkila T."/>
            <person name="Frey K.G."/>
            <person name="Gibbons H.S."/>
            <person name="Gu W."/>
            <person name="Jaissle J."/>
            <person name="Johnson S.L."/>
            <person name="Koroleva G.I."/>
            <person name="Ladner J.T."/>
            <person name="Lo C.-C."/>
            <person name="Minogue T.D."/>
            <person name="Munk C."/>
            <person name="Palacios G.F."/>
            <person name="Redden C.L."/>
            <person name="Rosenzweig C.N."/>
            <person name="Scholz M.B."/>
            <person name="Teshima H."/>
            <person name="Xu Y."/>
        </authorList>
    </citation>
    <scope>NUCLEOTIDE SEQUENCE [LARGE SCALE GENOMIC DNA]</scope>
    <source>
        <strain evidence="1 2">BHP</strain>
    </source>
</reference>
<dbReference type="AlphaFoldDB" id="A0A090YBG3"/>
<name>A0A090YBG3_9BACI</name>
<accession>A0A090YBG3</accession>
<protein>
    <submittedName>
        <fullName evidence="1">Uncharacterized protein</fullName>
    </submittedName>
</protein>
<proteinExistence type="predicted"/>
<evidence type="ECO:0000313" key="2">
    <source>
        <dbReference type="Proteomes" id="UP000029389"/>
    </source>
</evidence>
<dbReference type="EMBL" id="JMQC01000011">
    <property type="protein sequence ID" value="KFM95182.1"/>
    <property type="molecule type" value="Genomic_DNA"/>
</dbReference>